<keyword evidence="3" id="KW-0574">Periplasm</keyword>
<name>A0A1I1PU32_9BACT</name>
<dbReference type="Pfam" id="PF07940">
    <property type="entry name" value="Hepar_II_III_C"/>
    <property type="match status" value="1"/>
</dbReference>
<dbReference type="PANTHER" id="PTHR39210:SF1">
    <property type="entry name" value="HEPARIN-SULFATE LYASE"/>
    <property type="match status" value="1"/>
</dbReference>
<evidence type="ECO:0000256" key="4">
    <source>
        <dbReference type="ARBA" id="ARBA00023239"/>
    </source>
</evidence>
<dbReference type="RefSeq" id="WP_093825940.1">
    <property type="nucleotide sequence ID" value="NZ_FOLQ01000003.1"/>
</dbReference>
<dbReference type="Proteomes" id="UP000198598">
    <property type="component" value="Unassembled WGS sequence"/>
</dbReference>
<dbReference type="InterPro" id="IPR008929">
    <property type="entry name" value="Chondroitin_lyas"/>
</dbReference>
<comment type="subcellular location">
    <subcellularLocation>
        <location evidence="1">Periplasm</location>
    </subcellularLocation>
</comment>
<dbReference type="InterPro" id="IPR031680">
    <property type="entry name" value="Hepar_II_III_N"/>
</dbReference>
<sequence length="691" mass="79380">MSKNYTWLYNRLRSMSLPEMIFRMRQFVQKKTERSSMGWQPLVRLARLPEPILPFDPNQTPAVTFATEQPIFRHTIDINQSIDWHLDVSTGLRFPKTYAKDADVRSGRNGSAKYVWEINRLLFLPQLAVQYRQTGDRKFLTQFVAISRSWFAENPYLTGVNWYSNIEVNIRLINWFISWNILDASALAETDPDFKSFVELQWLPVIYQHCVYSHKNPSLYSSANNHLISEYAGLFIAASFWEFPESATWRAYGKSGLEREMLRQHSRNGVNREEAAEYIQFITDFFLIPYVVGERTGNPFSLAYDGHLIKVLRYIAQFLDCQGTFPRYGDEDDGRVLLLDDCHPHNNFKSLLRSGAILSRDPLFKQLSAEWGKSPRFDLKNYVLFGQAGQAIFESIPTQYDLLGSTFYEDEGHFILRKQEIDDNLGQLREIYIHADAAPLGFLSIAAHGHADALSFLMHVDGQVFLADPGTYSYQTDPEWRNYFVSTRAHNTVCIDGQNQAHQAGALLWLDHYETQTLSARTTSEFDQLSAVHNGYKHLNCRHQRTFLFDRTSDVLTLTDVVENYGKQSRLVEVMFHLGPDIQLDVTSQNTFILTHPDTTREVVLAVSPELQTEVVTGQIEPARLGWYSDGFYQLQPTTTIRAFMTIEPGQLITLTHQAMIYSISSPAIQVSNQLTHQFASLSNHLKLPIS</sequence>
<protein>
    <submittedName>
        <fullName evidence="7">Heparinase II/III N-terminus</fullName>
    </submittedName>
</protein>
<dbReference type="STRING" id="662367.SAMN05216167_103431"/>
<gene>
    <name evidence="7" type="ORF">SAMN05216167_103431</name>
</gene>
<evidence type="ECO:0000259" key="6">
    <source>
        <dbReference type="Pfam" id="PF16889"/>
    </source>
</evidence>
<reference evidence="7 8" key="1">
    <citation type="submission" date="2016-10" db="EMBL/GenBank/DDBJ databases">
        <authorList>
            <person name="de Groot N.N."/>
        </authorList>
    </citation>
    <scope>NUCLEOTIDE SEQUENCE [LARGE SCALE GENOMIC DNA]</scope>
    <source>
        <strain evidence="7 8">DSM 26130</strain>
    </source>
</reference>
<dbReference type="Gene3D" id="2.70.98.70">
    <property type="match status" value="1"/>
</dbReference>
<dbReference type="OrthoDB" id="7335480at2"/>
<evidence type="ECO:0000313" key="8">
    <source>
        <dbReference type="Proteomes" id="UP000198598"/>
    </source>
</evidence>
<evidence type="ECO:0000256" key="3">
    <source>
        <dbReference type="ARBA" id="ARBA00022764"/>
    </source>
</evidence>
<dbReference type="Pfam" id="PF16889">
    <property type="entry name" value="Hepar_II_III_N"/>
    <property type="match status" value="1"/>
</dbReference>
<proteinExistence type="predicted"/>
<dbReference type="GO" id="GO:0016829">
    <property type="term" value="F:lyase activity"/>
    <property type="evidence" value="ECO:0007669"/>
    <property type="project" value="UniProtKB-KW"/>
</dbReference>
<evidence type="ECO:0000259" key="5">
    <source>
        <dbReference type="Pfam" id="PF07940"/>
    </source>
</evidence>
<evidence type="ECO:0000256" key="1">
    <source>
        <dbReference type="ARBA" id="ARBA00004418"/>
    </source>
</evidence>
<dbReference type="GO" id="GO:0042597">
    <property type="term" value="C:periplasmic space"/>
    <property type="evidence" value="ECO:0007669"/>
    <property type="project" value="UniProtKB-SubCell"/>
</dbReference>
<keyword evidence="4" id="KW-0456">Lyase</keyword>
<feature type="domain" description="Heparin-sulfate lyase N-terminal" evidence="6">
    <location>
        <begin position="75"/>
        <end position="330"/>
    </location>
</feature>
<dbReference type="PANTHER" id="PTHR39210">
    <property type="entry name" value="HEPARIN-SULFATE LYASE"/>
    <property type="match status" value="1"/>
</dbReference>
<accession>A0A1I1PU32</accession>
<keyword evidence="8" id="KW-1185">Reference proteome</keyword>
<keyword evidence="2" id="KW-0732">Signal</keyword>
<dbReference type="SUPFAM" id="SSF48230">
    <property type="entry name" value="Chondroitin AC/alginate lyase"/>
    <property type="match status" value="1"/>
</dbReference>
<feature type="domain" description="Heparinase II/III-like C-terminal" evidence="5">
    <location>
        <begin position="411"/>
        <end position="641"/>
    </location>
</feature>
<evidence type="ECO:0000256" key="2">
    <source>
        <dbReference type="ARBA" id="ARBA00022729"/>
    </source>
</evidence>
<dbReference type="Gene3D" id="1.50.10.100">
    <property type="entry name" value="Chondroitin AC/alginate lyase"/>
    <property type="match status" value="1"/>
</dbReference>
<evidence type="ECO:0000313" key="7">
    <source>
        <dbReference type="EMBL" id="SFD13187.1"/>
    </source>
</evidence>
<dbReference type="AlphaFoldDB" id="A0A1I1PU32"/>
<dbReference type="InterPro" id="IPR012480">
    <property type="entry name" value="Hepar_II_III_C"/>
</dbReference>
<dbReference type="EMBL" id="FOLQ01000003">
    <property type="protein sequence ID" value="SFD13187.1"/>
    <property type="molecule type" value="Genomic_DNA"/>
</dbReference>
<organism evidence="7 8">
    <name type="scientific">Spirosoma endophyticum</name>
    <dbReference type="NCBI Taxonomy" id="662367"/>
    <lineage>
        <taxon>Bacteria</taxon>
        <taxon>Pseudomonadati</taxon>
        <taxon>Bacteroidota</taxon>
        <taxon>Cytophagia</taxon>
        <taxon>Cytophagales</taxon>
        <taxon>Cytophagaceae</taxon>
        <taxon>Spirosoma</taxon>
    </lineage>
</organism>